<name>A0A2P2K9S3_RHIMU</name>
<organism evidence="1">
    <name type="scientific">Rhizophora mucronata</name>
    <name type="common">Asiatic mangrove</name>
    <dbReference type="NCBI Taxonomy" id="61149"/>
    <lineage>
        <taxon>Eukaryota</taxon>
        <taxon>Viridiplantae</taxon>
        <taxon>Streptophyta</taxon>
        <taxon>Embryophyta</taxon>
        <taxon>Tracheophyta</taxon>
        <taxon>Spermatophyta</taxon>
        <taxon>Magnoliopsida</taxon>
        <taxon>eudicotyledons</taxon>
        <taxon>Gunneridae</taxon>
        <taxon>Pentapetalae</taxon>
        <taxon>rosids</taxon>
        <taxon>fabids</taxon>
        <taxon>Malpighiales</taxon>
        <taxon>Rhizophoraceae</taxon>
        <taxon>Rhizophora</taxon>
    </lineage>
</organism>
<proteinExistence type="predicted"/>
<sequence>MVSPRRGISNRTPKSLVLSTFDPCNSSALHKMWSAMNFFLWFSSS</sequence>
<dbReference type="EMBL" id="GGEC01021933">
    <property type="protein sequence ID" value="MBX02417.1"/>
    <property type="molecule type" value="Transcribed_RNA"/>
</dbReference>
<protein>
    <submittedName>
        <fullName evidence="1">Uncharacterized protein</fullName>
    </submittedName>
</protein>
<evidence type="ECO:0000313" key="1">
    <source>
        <dbReference type="EMBL" id="MBX02417.1"/>
    </source>
</evidence>
<reference evidence="1" key="1">
    <citation type="submission" date="2018-02" db="EMBL/GenBank/DDBJ databases">
        <title>Rhizophora mucronata_Transcriptome.</title>
        <authorList>
            <person name="Meera S.P."/>
            <person name="Sreeshan A."/>
            <person name="Augustine A."/>
        </authorList>
    </citation>
    <scope>NUCLEOTIDE SEQUENCE</scope>
    <source>
        <tissue evidence="1">Leaf</tissue>
    </source>
</reference>
<accession>A0A2P2K9S3</accession>
<dbReference type="AlphaFoldDB" id="A0A2P2K9S3"/>